<evidence type="ECO:0000259" key="2">
    <source>
        <dbReference type="Pfam" id="PF24837"/>
    </source>
</evidence>
<sequence length="196" mass="21165">MRRWSGALTALVLAGAGIAATTIPATAADGTERDPAATARCDAGWGSLTKTSKDTSYKPLTDIRAGRHECYDRLVFDVPTADGRPVGYRVSYVDKLLQDGSGEPVPVDGGAILEIRVAAPSYDPLSGKQTYPGRVGQPLRGVDVSGYRTFRDARYASSFEGDTQIGLGVRGRLPFRVFQWGDRIVVDVAHGWNMFR</sequence>
<evidence type="ECO:0000313" key="3">
    <source>
        <dbReference type="EMBL" id="MBB5116812.1"/>
    </source>
</evidence>
<proteinExistence type="predicted"/>
<evidence type="ECO:0000313" key="4">
    <source>
        <dbReference type="EMBL" id="PNE30507.1"/>
    </source>
</evidence>
<organism evidence="4 5">
    <name type="scientific">Streptomyces eurocidicus</name>
    <name type="common">Streptoverticillium eurocidicus</name>
    <dbReference type="NCBI Taxonomy" id="66423"/>
    <lineage>
        <taxon>Bacteria</taxon>
        <taxon>Bacillati</taxon>
        <taxon>Actinomycetota</taxon>
        <taxon>Actinomycetes</taxon>
        <taxon>Kitasatosporales</taxon>
        <taxon>Streptomycetaceae</taxon>
        <taxon>Streptomyces</taxon>
    </lineage>
</organism>
<dbReference type="RefSeq" id="WP_102921680.1">
    <property type="nucleotide sequence ID" value="NZ_JACHJF010000001.1"/>
</dbReference>
<keyword evidence="5" id="KW-1185">Reference proteome</keyword>
<dbReference type="EMBL" id="LGUI01000012">
    <property type="protein sequence ID" value="PNE30507.1"/>
    <property type="molecule type" value="Genomic_DNA"/>
</dbReference>
<gene>
    <name evidence="4" type="ORF">AF335_30175</name>
    <name evidence="3" type="ORF">FHS36_000210</name>
</gene>
<feature type="chain" id="PRO_5042698008" description="AMIN-like domain-containing protein" evidence="1">
    <location>
        <begin position="28"/>
        <end position="196"/>
    </location>
</feature>
<dbReference type="EMBL" id="JACHJF010000001">
    <property type="protein sequence ID" value="MBB5116812.1"/>
    <property type="molecule type" value="Genomic_DNA"/>
</dbReference>
<dbReference type="Proteomes" id="UP000235945">
    <property type="component" value="Unassembled WGS sequence"/>
</dbReference>
<dbReference type="AlphaFoldDB" id="A0A2N8NP23"/>
<dbReference type="InterPro" id="IPR056303">
    <property type="entry name" value="AMIN-like"/>
</dbReference>
<reference evidence="3 6" key="3">
    <citation type="submission" date="2020-08" db="EMBL/GenBank/DDBJ databases">
        <title>Genomic Encyclopedia of Type Strains, Phase III (KMG-III): the genomes of soil and plant-associated and newly described type strains.</title>
        <authorList>
            <person name="Whitman W."/>
        </authorList>
    </citation>
    <scope>NUCLEOTIDE SEQUENCE [LARGE SCALE GENOMIC DNA]</scope>
    <source>
        <strain evidence="3 6">CECT 3259</strain>
    </source>
</reference>
<evidence type="ECO:0000313" key="6">
    <source>
        <dbReference type="Proteomes" id="UP000528608"/>
    </source>
</evidence>
<dbReference type="Proteomes" id="UP000528608">
    <property type="component" value="Unassembled WGS sequence"/>
</dbReference>
<keyword evidence="1" id="KW-0732">Signal</keyword>
<dbReference type="OrthoDB" id="3393679at2"/>
<protein>
    <recommendedName>
        <fullName evidence="2">AMIN-like domain-containing protein</fullName>
    </recommendedName>
</protein>
<evidence type="ECO:0000313" key="5">
    <source>
        <dbReference type="Proteomes" id="UP000235945"/>
    </source>
</evidence>
<reference evidence="5" key="1">
    <citation type="submission" date="2015-07" db="EMBL/GenBank/DDBJ databases">
        <authorList>
            <person name="Graham D.E."/>
            <person name="Giannone R.J."/>
            <person name="Gulvik C.A."/>
            <person name="Hettich R.L."/>
            <person name="Klingeman D.M."/>
            <person name="Mahan K.M."/>
            <person name="Parry R.J."/>
            <person name="Spain J.C."/>
        </authorList>
    </citation>
    <scope>NUCLEOTIDE SEQUENCE [LARGE SCALE GENOMIC DNA]</scope>
    <source>
        <strain evidence="5">ATCC 27428</strain>
    </source>
</reference>
<comment type="caution">
    <text evidence="4">The sequence shown here is derived from an EMBL/GenBank/DDBJ whole genome shotgun (WGS) entry which is preliminary data.</text>
</comment>
<feature type="signal peptide" evidence="1">
    <location>
        <begin position="1"/>
        <end position="27"/>
    </location>
</feature>
<evidence type="ECO:0000256" key="1">
    <source>
        <dbReference type="SAM" id="SignalP"/>
    </source>
</evidence>
<reference evidence="4" key="2">
    <citation type="submission" date="2015-07" db="EMBL/GenBank/DDBJ databases">
        <authorList>
            <person name="Noorani M."/>
        </authorList>
    </citation>
    <scope>NUCLEOTIDE SEQUENCE [LARGE SCALE GENOMIC DNA]</scope>
    <source>
        <strain evidence="4">ATCC 27428</strain>
    </source>
</reference>
<dbReference type="Pfam" id="PF24837">
    <property type="entry name" value="AMIN-like"/>
    <property type="match status" value="1"/>
</dbReference>
<accession>A0A2N8NP23</accession>
<feature type="domain" description="AMIN-like" evidence="2">
    <location>
        <begin position="59"/>
        <end position="190"/>
    </location>
</feature>
<name>A0A2N8NP23_STREU</name>